<dbReference type="CDD" id="cd06224">
    <property type="entry name" value="REM"/>
    <property type="match status" value="1"/>
</dbReference>
<dbReference type="PANTHER" id="PTHR23113">
    <property type="entry name" value="GUANINE NUCLEOTIDE EXCHANGE FACTOR"/>
    <property type="match status" value="1"/>
</dbReference>
<dbReference type="Pfam" id="PF00618">
    <property type="entry name" value="RasGEF_N"/>
    <property type="match status" value="1"/>
</dbReference>
<sequence length="766" mass="87838">MPEEIDIASPIFETDSTSNKMVENEMKNKERRDSDTTVMEKKDEKEEEEDTNDADTSVYLEGSNRKTGTTSQNTQSVGEGVIIQDTNGTQMGDADRSRREVRSMEYPRENLTVNNKKKGIRRRKFSLPFFGKISSKLSNKFFETEPEIRGEDGQIADNYFKKRERLLGKFFGDELNQEEIANMLRRSESTWFLEPEYDKLDISFDMDGNVNGGTWDALIEYLTPPGKIREDFNYAFMITFRVFADGKLLTEALIRRHNIVPPGSLDEVQLKIWVEKKQIPVKIKVFQTLIGWLEHFWVDEEDFECLPRIQSHLCEIVDESFVSTKQCQKYINKIDKMLERKFEENRYKEEQEQEMRRAQKFRKASLVSSSSNASREPGSENEQLQLYSSDFSDDSSTDAEDSDVAELLRVTIGIDLSFEAYKHLSHIAQVDPSDVASQLTILQSECYCRISPIELLRNEFGKKIGSKAINVKQMSTWSNQISRWVAVLVLHESSPEKRARVIKYFLELAKECLRIKNYDAVMAVQGALNSSAVLRLKRTWALLSKRSQDIARKLQAATDPSRNYARYRAVIRKSKPPLLPFLGLYLTDLTFICDGNPDMRRRKIVSEAYKPIEDSASPESTQASATPEPTNGVSPTTSYHDTIRLTTPVLPKLKSLSPMPSSKPAPKPKPKPVPLELKNVCASSPSTDDIDIRSKAILINFDKHFKVAKIIAEIQKYQIPYSGNFTMAIPGLQKYILRQISYWDKENYDDNKLYDLSLKVEPRAAF</sequence>
<dbReference type="Gene3D" id="1.10.840.10">
    <property type="entry name" value="Ras guanine-nucleotide exchange factors catalytic domain"/>
    <property type="match status" value="2"/>
</dbReference>
<gene>
    <name evidence="7" type="ORF">AX774_g4511</name>
    <name evidence="6" type="ORF">AX774_g8060</name>
</gene>
<dbReference type="CDD" id="cd00155">
    <property type="entry name" value="RasGEF"/>
    <property type="match status" value="1"/>
</dbReference>
<feature type="region of interest" description="Disordered" evidence="3">
    <location>
        <begin position="1"/>
        <end position="77"/>
    </location>
</feature>
<keyword evidence="1 2" id="KW-0344">Guanine-nucleotide releasing factor</keyword>
<dbReference type="InterPro" id="IPR001895">
    <property type="entry name" value="RASGEF_cat_dom"/>
</dbReference>
<reference evidence="7" key="2">
    <citation type="submission" date="2017-01" db="EMBL/GenBank/DDBJ databases">
        <authorList>
            <person name="Mah S.A."/>
            <person name="Swanson W.J."/>
            <person name="Moy G.W."/>
            <person name="Vacquier V.D."/>
        </authorList>
    </citation>
    <scope>NUCLEOTIDE SEQUENCE [LARGE SCALE GENOMIC DNA]</scope>
    <source>
        <strain evidence="7">COL-18-3</strain>
    </source>
</reference>
<feature type="compositionally biased region" description="Low complexity" evidence="3">
    <location>
        <begin position="365"/>
        <end position="374"/>
    </location>
</feature>
<comment type="caution">
    <text evidence="7">The sequence shown here is derived from an EMBL/GenBank/DDBJ whole genome shotgun (WGS) entry which is preliminary data.</text>
</comment>
<dbReference type="GO" id="GO:0005886">
    <property type="term" value="C:plasma membrane"/>
    <property type="evidence" value="ECO:0007669"/>
    <property type="project" value="TreeGrafter"/>
</dbReference>
<feature type="compositionally biased region" description="Polar residues" evidence="3">
    <location>
        <begin position="65"/>
        <end position="77"/>
    </location>
</feature>
<protein>
    <submittedName>
        <fullName evidence="7">Cell division control protein 25</fullName>
    </submittedName>
</protein>
<keyword evidence="8" id="KW-1185">Reference proteome</keyword>
<dbReference type="PANTHER" id="PTHR23113:SF354">
    <property type="entry name" value="BUD SITE SELECTION PROTEIN 5"/>
    <property type="match status" value="1"/>
</dbReference>
<evidence type="ECO:0000256" key="1">
    <source>
        <dbReference type="ARBA" id="ARBA00022658"/>
    </source>
</evidence>
<evidence type="ECO:0000256" key="2">
    <source>
        <dbReference type="PROSITE-ProRule" id="PRU00168"/>
    </source>
</evidence>
<dbReference type="GO" id="GO:0007265">
    <property type="term" value="P:Ras protein signal transduction"/>
    <property type="evidence" value="ECO:0007669"/>
    <property type="project" value="TreeGrafter"/>
</dbReference>
<dbReference type="EMBL" id="LSSK01000757">
    <property type="protein sequence ID" value="OMH82032.1"/>
    <property type="molecule type" value="Genomic_DNA"/>
</dbReference>
<evidence type="ECO:0000313" key="6">
    <source>
        <dbReference type="EMBL" id="OMH78546.1"/>
    </source>
</evidence>
<proteinExistence type="predicted"/>
<evidence type="ECO:0000256" key="3">
    <source>
        <dbReference type="SAM" id="MobiDB-lite"/>
    </source>
</evidence>
<dbReference type="SUPFAM" id="SSF48366">
    <property type="entry name" value="Ras GEF"/>
    <property type="match status" value="1"/>
</dbReference>
<dbReference type="PROSITE" id="PS50212">
    <property type="entry name" value="RASGEF_NTER"/>
    <property type="match status" value="1"/>
</dbReference>
<feature type="compositionally biased region" description="Pro residues" evidence="3">
    <location>
        <begin position="661"/>
        <end position="673"/>
    </location>
</feature>
<feature type="compositionally biased region" description="Polar residues" evidence="3">
    <location>
        <begin position="617"/>
        <end position="640"/>
    </location>
</feature>
<dbReference type="SMART" id="SM00147">
    <property type="entry name" value="RasGEF"/>
    <property type="match status" value="1"/>
</dbReference>
<feature type="region of interest" description="Disordered" evidence="3">
    <location>
        <begin position="610"/>
        <end position="640"/>
    </location>
</feature>
<feature type="region of interest" description="Disordered" evidence="3">
    <location>
        <begin position="358"/>
        <end position="383"/>
    </location>
</feature>
<dbReference type="Pfam" id="PF00617">
    <property type="entry name" value="RasGEF"/>
    <property type="match status" value="1"/>
</dbReference>
<dbReference type="GO" id="GO:0051301">
    <property type="term" value="P:cell division"/>
    <property type="evidence" value="ECO:0007669"/>
    <property type="project" value="UniProtKB-KW"/>
</dbReference>
<dbReference type="InterPro" id="IPR000651">
    <property type="entry name" value="Ras-like_Gua-exchang_fac_N"/>
</dbReference>
<reference evidence="8" key="1">
    <citation type="submission" date="2017-01" db="EMBL/GenBank/DDBJ databases">
        <authorList>
            <person name="Wang Y."/>
            <person name="White M."/>
            <person name="Kvist S."/>
            <person name="Moncalvo J.-M."/>
        </authorList>
    </citation>
    <scope>NUCLEOTIDE SEQUENCE [LARGE SCALE GENOMIC DNA]</scope>
    <source>
        <strain evidence="8">COL-18-3</strain>
    </source>
</reference>
<dbReference type="InterPro" id="IPR008937">
    <property type="entry name" value="Ras-like_GEF"/>
</dbReference>
<keyword evidence="7" id="KW-0132">Cell division</keyword>
<feature type="region of interest" description="Disordered" evidence="3">
    <location>
        <begin position="652"/>
        <end position="675"/>
    </location>
</feature>
<evidence type="ECO:0000313" key="8">
    <source>
        <dbReference type="Proteomes" id="UP000188320"/>
    </source>
</evidence>
<feature type="compositionally biased region" description="Basic and acidic residues" evidence="3">
    <location>
        <begin position="22"/>
        <end position="44"/>
    </location>
</feature>
<dbReference type="GO" id="GO:0005085">
    <property type="term" value="F:guanyl-nucleotide exchange factor activity"/>
    <property type="evidence" value="ECO:0007669"/>
    <property type="project" value="UniProtKB-KW"/>
</dbReference>
<dbReference type="InterPro" id="IPR036964">
    <property type="entry name" value="RASGEF_cat_dom_sf"/>
</dbReference>
<dbReference type="Proteomes" id="UP000188320">
    <property type="component" value="Unassembled WGS sequence"/>
</dbReference>
<dbReference type="AlphaFoldDB" id="A0A1R1PMC8"/>
<dbReference type="SMART" id="SM00229">
    <property type="entry name" value="RasGEFN"/>
    <property type="match status" value="1"/>
</dbReference>
<name>A0A1R1PMC8_ZANCU</name>
<accession>A0A1R1PMC8</accession>
<dbReference type="PROSITE" id="PS50009">
    <property type="entry name" value="RASGEF_CAT"/>
    <property type="match status" value="1"/>
</dbReference>
<dbReference type="Gene3D" id="1.20.870.10">
    <property type="entry name" value="Son of sevenless (SoS) protein Chain: S domain 1"/>
    <property type="match status" value="1"/>
</dbReference>
<evidence type="ECO:0000259" key="4">
    <source>
        <dbReference type="PROSITE" id="PS50009"/>
    </source>
</evidence>
<dbReference type="OrthoDB" id="546434at2759"/>
<feature type="domain" description="Ras-GEF" evidence="4">
    <location>
        <begin position="431"/>
        <end position="763"/>
    </location>
</feature>
<dbReference type="EMBL" id="LSSK01001900">
    <property type="protein sequence ID" value="OMH78546.1"/>
    <property type="molecule type" value="Genomic_DNA"/>
</dbReference>
<evidence type="ECO:0000313" key="7">
    <source>
        <dbReference type="EMBL" id="OMH82032.1"/>
    </source>
</evidence>
<dbReference type="InterPro" id="IPR023578">
    <property type="entry name" value="Ras_GEF_dom_sf"/>
</dbReference>
<feature type="domain" description="N-terminal Ras-GEF" evidence="5">
    <location>
        <begin position="206"/>
        <end position="342"/>
    </location>
</feature>
<evidence type="ECO:0000259" key="5">
    <source>
        <dbReference type="PROSITE" id="PS50212"/>
    </source>
</evidence>
<organism evidence="7 8">
    <name type="scientific">Zancudomyces culisetae</name>
    <name type="common">Gut fungus</name>
    <name type="synonym">Smittium culisetae</name>
    <dbReference type="NCBI Taxonomy" id="1213189"/>
    <lineage>
        <taxon>Eukaryota</taxon>
        <taxon>Fungi</taxon>
        <taxon>Fungi incertae sedis</taxon>
        <taxon>Zoopagomycota</taxon>
        <taxon>Kickxellomycotina</taxon>
        <taxon>Harpellomycetes</taxon>
        <taxon>Harpellales</taxon>
        <taxon>Legeriomycetaceae</taxon>
        <taxon>Zancudomyces</taxon>
    </lineage>
</organism>
<keyword evidence="7" id="KW-0131">Cell cycle</keyword>